<feature type="domain" description="Rubisco accumulation factor 1 alpha-helical" evidence="4">
    <location>
        <begin position="155"/>
        <end position="263"/>
    </location>
</feature>
<dbReference type="AlphaFoldDB" id="A0A0K9PXV6"/>
<dbReference type="STRING" id="29655.A0A0K9PXV6"/>
<dbReference type="InterPro" id="IPR040858">
    <property type="entry name" value="Raf1_C"/>
</dbReference>
<dbReference type="Pfam" id="PF18579">
    <property type="entry name" value="Raf1_HTH"/>
    <property type="match status" value="1"/>
</dbReference>
<accession>A0A0K9PXV6</accession>
<keyword evidence="7" id="KW-1185">Reference proteome</keyword>
<proteinExistence type="predicted"/>
<protein>
    <recommendedName>
        <fullName evidence="8">Rubisco accumulation factor 1, chloroplastic</fullName>
    </recommendedName>
</protein>
<evidence type="ECO:0000259" key="5">
    <source>
        <dbReference type="Pfam" id="PF18579"/>
    </source>
</evidence>
<dbReference type="InterPro" id="IPR037494">
    <property type="entry name" value="RAF1"/>
</dbReference>
<dbReference type="Pfam" id="PF18087">
    <property type="entry name" value="RuBisCo_chap_C"/>
    <property type="match status" value="1"/>
</dbReference>
<feature type="domain" description="Rubisco accumulation factor 1 C-terminal" evidence="3">
    <location>
        <begin position="284"/>
        <end position="431"/>
    </location>
</feature>
<dbReference type="PANTHER" id="PTHR35299:SF3">
    <property type="entry name" value="RUBISCO ACCUMULATION FACTOR 1.2, CHLOROPLASTIC"/>
    <property type="match status" value="1"/>
</dbReference>
<evidence type="ECO:0000256" key="1">
    <source>
        <dbReference type="ARBA" id="ARBA00023186"/>
    </source>
</evidence>
<dbReference type="InterPro" id="IPR040781">
    <property type="entry name" value="Raf1_HTH"/>
</dbReference>
<dbReference type="InterPro" id="IPR041358">
    <property type="entry name" value="Raf1_N"/>
</dbReference>
<feature type="domain" description="Rubisco accumulation factor 1 helix turn helix" evidence="5">
    <location>
        <begin position="84"/>
        <end position="142"/>
    </location>
</feature>
<keyword evidence="1" id="KW-0143">Chaperone</keyword>
<evidence type="ECO:0000256" key="2">
    <source>
        <dbReference type="SAM" id="MobiDB-lite"/>
    </source>
</evidence>
<dbReference type="PANTHER" id="PTHR35299">
    <property type="entry name" value="RUBISCO ACCUMULATION FACTOR 1"/>
    <property type="match status" value="1"/>
</dbReference>
<dbReference type="GO" id="GO:0110102">
    <property type="term" value="P:ribulose bisphosphate carboxylase complex assembly"/>
    <property type="evidence" value="ECO:0007669"/>
    <property type="project" value="UniProtKB-ARBA"/>
</dbReference>
<dbReference type="Pfam" id="PF18578">
    <property type="entry name" value="Raf1_N"/>
    <property type="match status" value="1"/>
</dbReference>
<gene>
    <name evidence="6" type="ORF">ZOSMA_154G00020</name>
</gene>
<evidence type="ECO:0000313" key="6">
    <source>
        <dbReference type="EMBL" id="KMZ73060.1"/>
    </source>
</evidence>
<name>A0A0K9PXV6_ZOSMR</name>
<dbReference type="OrthoDB" id="2017169at2759"/>
<dbReference type="EMBL" id="LFYR01000604">
    <property type="protein sequence ID" value="KMZ73060.1"/>
    <property type="molecule type" value="Genomic_DNA"/>
</dbReference>
<evidence type="ECO:0000259" key="4">
    <source>
        <dbReference type="Pfam" id="PF18578"/>
    </source>
</evidence>
<dbReference type="OMA" id="LWHEYAP"/>
<evidence type="ECO:0000313" key="7">
    <source>
        <dbReference type="Proteomes" id="UP000036987"/>
    </source>
</evidence>
<feature type="region of interest" description="Disordered" evidence="2">
    <location>
        <begin position="47"/>
        <end position="80"/>
    </location>
</feature>
<sequence>MEILSTNHAFLSPAVTNLHNQTHISFSPGILKSHNYPHRQFLCRPISAARLPSPPPPPSSSSRMYQPFRPPPTPLPDRLQSLSTTDRLELLQNRMGVWYEFAPLLSSLLQEGFTIPSIEEATGISGVEQNQIIVAAQVRESLLTSDVEADVIEYFNGNGAEILYEIRLLSVTLRAASARHIVNQRLDAKLAQQLARAMKDFPRRKGDNGWECFLGSSPRDCLAYSYFRLSHESLDLAVKISTLNKALEAAETELAKRRINEELEKRLRRVEDDEGDELLAKVAVPVVRLRYGELTEWTSIAVLPVCSSTGDKESITMAPTSTFEGKFGIVESESGWKRWVVLPGWDPLLSIGNGVAVEFENAKMLPWKTKKWLREEEVMVIIDREKKEVKEEVQFYLVSDMEDKLKVERGKDVKDSDLVMGPVVLVVRPPRYGDDDQVELTDWEAS</sequence>
<organism evidence="6 7">
    <name type="scientific">Zostera marina</name>
    <name type="common">Eelgrass</name>
    <dbReference type="NCBI Taxonomy" id="29655"/>
    <lineage>
        <taxon>Eukaryota</taxon>
        <taxon>Viridiplantae</taxon>
        <taxon>Streptophyta</taxon>
        <taxon>Embryophyta</taxon>
        <taxon>Tracheophyta</taxon>
        <taxon>Spermatophyta</taxon>
        <taxon>Magnoliopsida</taxon>
        <taxon>Liliopsida</taxon>
        <taxon>Zosteraceae</taxon>
        <taxon>Zostera</taxon>
    </lineage>
</organism>
<comment type="caution">
    <text evidence="6">The sequence shown here is derived from an EMBL/GenBank/DDBJ whole genome shotgun (WGS) entry which is preliminary data.</text>
</comment>
<evidence type="ECO:0008006" key="8">
    <source>
        <dbReference type="Google" id="ProtNLM"/>
    </source>
</evidence>
<dbReference type="Proteomes" id="UP000036987">
    <property type="component" value="Unassembled WGS sequence"/>
</dbReference>
<reference evidence="7" key="1">
    <citation type="journal article" date="2016" name="Nature">
        <title>The genome of the seagrass Zostera marina reveals angiosperm adaptation to the sea.</title>
        <authorList>
            <person name="Olsen J.L."/>
            <person name="Rouze P."/>
            <person name="Verhelst B."/>
            <person name="Lin Y.-C."/>
            <person name="Bayer T."/>
            <person name="Collen J."/>
            <person name="Dattolo E."/>
            <person name="De Paoli E."/>
            <person name="Dittami S."/>
            <person name="Maumus F."/>
            <person name="Michel G."/>
            <person name="Kersting A."/>
            <person name="Lauritano C."/>
            <person name="Lohaus R."/>
            <person name="Toepel M."/>
            <person name="Tonon T."/>
            <person name="Vanneste K."/>
            <person name="Amirebrahimi M."/>
            <person name="Brakel J."/>
            <person name="Bostroem C."/>
            <person name="Chovatia M."/>
            <person name="Grimwood J."/>
            <person name="Jenkins J.W."/>
            <person name="Jueterbock A."/>
            <person name="Mraz A."/>
            <person name="Stam W.T."/>
            <person name="Tice H."/>
            <person name="Bornberg-Bauer E."/>
            <person name="Green P.J."/>
            <person name="Pearson G.A."/>
            <person name="Procaccini G."/>
            <person name="Duarte C.M."/>
            <person name="Schmutz J."/>
            <person name="Reusch T.B.H."/>
            <person name="Van de Peer Y."/>
        </authorList>
    </citation>
    <scope>NUCLEOTIDE SEQUENCE [LARGE SCALE GENOMIC DNA]</scope>
    <source>
        <strain evidence="7">cv. Finnish</strain>
    </source>
</reference>
<evidence type="ECO:0000259" key="3">
    <source>
        <dbReference type="Pfam" id="PF18087"/>
    </source>
</evidence>